<dbReference type="InterPro" id="IPR036709">
    <property type="entry name" value="Autotransporte_beta_dom_sf"/>
</dbReference>
<evidence type="ECO:0000313" key="3">
    <source>
        <dbReference type="Proteomes" id="UP000249005"/>
    </source>
</evidence>
<organism evidence="2 3">
    <name type="scientific">Leminorella richardii</name>
    <dbReference type="NCBI Taxonomy" id="158841"/>
    <lineage>
        <taxon>Bacteria</taxon>
        <taxon>Pseudomonadati</taxon>
        <taxon>Pseudomonadota</taxon>
        <taxon>Gammaproteobacteria</taxon>
        <taxon>Enterobacterales</taxon>
        <taxon>Budviciaceae</taxon>
        <taxon>Leminorella</taxon>
    </lineage>
</organism>
<evidence type="ECO:0000259" key="1">
    <source>
        <dbReference type="PROSITE" id="PS51208"/>
    </source>
</evidence>
<evidence type="ECO:0000313" key="2">
    <source>
        <dbReference type="EMBL" id="SQI41666.1"/>
    </source>
</evidence>
<gene>
    <name evidence="2" type="ORF">NCTC12151_02250</name>
</gene>
<dbReference type="EMBL" id="LS483470">
    <property type="protein sequence ID" value="SQI41666.1"/>
    <property type="molecule type" value="Genomic_DNA"/>
</dbReference>
<dbReference type="AlphaFoldDB" id="A0A2X4UPA6"/>
<dbReference type="Proteomes" id="UP000249005">
    <property type="component" value="Chromosome 1"/>
</dbReference>
<reference evidence="2 3" key="1">
    <citation type="submission" date="2018-06" db="EMBL/GenBank/DDBJ databases">
        <authorList>
            <consortium name="Pathogen Informatics"/>
            <person name="Doyle S."/>
        </authorList>
    </citation>
    <scope>NUCLEOTIDE SEQUENCE [LARGE SCALE GENOMIC DNA]</scope>
    <source>
        <strain evidence="2 3">NCTC12151</strain>
    </source>
</reference>
<dbReference type="SUPFAM" id="SSF103515">
    <property type="entry name" value="Autotransporter"/>
    <property type="match status" value="1"/>
</dbReference>
<dbReference type="PROSITE" id="PS51208">
    <property type="entry name" value="AUTOTRANSPORTER"/>
    <property type="match status" value="1"/>
</dbReference>
<dbReference type="SMART" id="SM00869">
    <property type="entry name" value="Autotransporter"/>
    <property type="match status" value="1"/>
</dbReference>
<feature type="domain" description="Autotransporter" evidence="1">
    <location>
        <begin position="1"/>
        <end position="261"/>
    </location>
</feature>
<sequence length="261" mass="27532">MGTDGSKAQNSSTEHTTGILIGGTHRFNERISANAGVGYGYGSISSAGGNVKTDSVYMTFGVRAALSDLQQGPYSALQGNVGYVDYQSTRSLGEGLGTAKGDSRGELLGARASVGWLLTQGGVTLDPRLGVQVSHLNLNGFRERGSELALDINGVSETQTRLVSGLEAKIPDWLISEWSIRPSINVGYERRLSCSNAVSHGEIYEWEIEQSSALNDRNMYKAGVSLSAKRRNFTAGVSVKAIAAGRESAGVVGTLSAGFSF</sequence>
<dbReference type="Gene3D" id="2.40.128.130">
    <property type="entry name" value="Autotransporter beta-domain"/>
    <property type="match status" value="1"/>
</dbReference>
<dbReference type="RefSeq" id="WP_197708815.1">
    <property type="nucleotide sequence ID" value="NZ_LR698987.1"/>
</dbReference>
<proteinExistence type="predicted"/>
<dbReference type="KEGG" id="lri:NCTC12151_02250"/>
<dbReference type="Pfam" id="PF03797">
    <property type="entry name" value="Autotransporter"/>
    <property type="match status" value="1"/>
</dbReference>
<accession>A0A2X4UPA6</accession>
<keyword evidence="3" id="KW-1185">Reference proteome</keyword>
<dbReference type="InterPro" id="IPR005546">
    <property type="entry name" value="Autotransporte_beta"/>
</dbReference>
<protein>
    <submittedName>
        <fullName evidence="2">Protein tyrosine/serine phosphatase</fullName>
    </submittedName>
</protein>
<name>A0A2X4UPA6_9GAMM</name>